<organism evidence="8 9">
    <name type="scientific">Septoria linicola</name>
    <dbReference type="NCBI Taxonomy" id="215465"/>
    <lineage>
        <taxon>Eukaryota</taxon>
        <taxon>Fungi</taxon>
        <taxon>Dikarya</taxon>
        <taxon>Ascomycota</taxon>
        <taxon>Pezizomycotina</taxon>
        <taxon>Dothideomycetes</taxon>
        <taxon>Dothideomycetidae</taxon>
        <taxon>Mycosphaerellales</taxon>
        <taxon>Mycosphaerellaceae</taxon>
        <taxon>Septoria</taxon>
    </lineage>
</organism>
<feature type="domain" description="MYND-type" evidence="6">
    <location>
        <begin position="51"/>
        <end position="108"/>
    </location>
</feature>
<protein>
    <submittedName>
        <fullName evidence="8">SET domain, Zinc finger, MYND-type, 4Fe-4S ferredoxin-type, iron-sulfur binding protein</fullName>
    </submittedName>
</protein>
<dbReference type="SUPFAM" id="SSF82199">
    <property type="entry name" value="SET domain"/>
    <property type="match status" value="1"/>
</dbReference>
<dbReference type="Gene3D" id="2.170.270.10">
    <property type="entry name" value="SET domain"/>
    <property type="match status" value="1"/>
</dbReference>
<dbReference type="PROSITE" id="PS51379">
    <property type="entry name" value="4FE4S_FER_2"/>
    <property type="match status" value="1"/>
</dbReference>
<dbReference type="PROSITE" id="PS50865">
    <property type="entry name" value="ZF_MYND_2"/>
    <property type="match status" value="1"/>
</dbReference>
<sequence>MATNVEVKKSGIDNAGRGLFAKKNFEPGEIVLALDRPYVAELDTERLHDTCAWCFQRGTSPEDRAKAAALGLPSAGIETKQCTGCKRVRYCSKTCQTRAWKREHKYECKVLAPAERPDLPHGVRAVVKLLGRLKADAEGKDELLLDIIQFKPASDSKALEDIKHQDPQRFEDFSMLAYGAWKYSGEPKIGDMDSNAISKAFFFNLMSNTLQLSSAIDDTKLGVGFDPILCSANHSCEPNTAVIFNQPKILLRAQTKIKKGDEIFMKYVDITNPFSVRQAELRESYFFGCRCAKCRKGAVHIEDKFLKSADAWGDDSGPTVRVDAALTKVADGLIQRHQSQLPRFYVPANSETAQKRLAAMQAEAFATSGITFDHNKANDTASEDEIKDALKLTINSGMWHITRQPVPHLLRQLLVLYVSQARTYQAWRVGIKMYYDVSPFLSGQVEKFYPDRVIDGFLMATITNQLCNPNIQNHREIFAESLKSGLDLRVVYMMFLIETREMLDFSYGKDSPFGRVVESMYQQTMANSDILLKDAKDMIDETWPKLEAVAKSIDVLKL</sequence>
<dbReference type="PANTHER" id="PTHR12197">
    <property type="entry name" value="HISTONE-LYSINE N-METHYLTRANSFERASE SMYD"/>
    <property type="match status" value="1"/>
</dbReference>
<evidence type="ECO:0000256" key="4">
    <source>
        <dbReference type="PROSITE-ProRule" id="PRU00134"/>
    </source>
</evidence>
<dbReference type="Pfam" id="PF00856">
    <property type="entry name" value="SET"/>
    <property type="match status" value="1"/>
</dbReference>
<dbReference type="InterPro" id="IPR017896">
    <property type="entry name" value="4Fe4S_Fe-S-bd"/>
</dbReference>
<dbReference type="CDD" id="cd08161">
    <property type="entry name" value="SET"/>
    <property type="match status" value="1"/>
</dbReference>
<dbReference type="SUPFAM" id="SSF144232">
    <property type="entry name" value="HIT/MYND zinc finger-like"/>
    <property type="match status" value="1"/>
</dbReference>
<dbReference type="PANTHER" id="PTHR12197:SF251">
    <property type="entry name" value="EG:BACR7C10.4 PROTEIN"/>
    <property type="match status" value="1"/>
</dbReference>
<dbReference type="Pfam" id="PF01753">
    <property type="entry name" value="zf-MYND"/>
    <property type="match status" value="1"/>
</dbReference>
<dbReference type="InterPro" id="IPR002893">
    <property type="entry name" value="Znf_MYND"/>
</dbReference>
<evidence type="ECO:0000256" key="1">
    <source>
        <dbReference type="ARBA" id="ARBA00022723"/>
    </source>
</evidence>
<evidence type="ECO:0000313" key="8">
    <source>
        <dbReference type="EMBL" id="USW55649.1"/>
    </source>
</evidence>
<accession>A0A9Q9EMM9</accession>
<feature type="domain" description="4Fe-4S ferredoxin-type" evidence="7">
    <location>
        <begin position="73"/>
        <end position="105"/>
    </location>
</feature>
<dbReference type="EMBL" id="CP099424">
    <property type="protein sequence ID" value="USW55649.1"/>
    <property type="molecule type" value="Genomic_DNA"/>
</dbReference>
<dbReference type="InterPro" id="IPR050869">
    <property type="entry name" value="H3K4_H4K5_MeTrfase"/>
</dbReference>
<dbReference type="Proteomes" id="UP001056384">
    <property type="component" value="Chromosome 7"/>
</dbReference>
<gene>
    <name evidence="8" type="ORF">Slin15195_G089680</name>
</gene>
<dbReference type="PROSITE" id="PS50280">
    <property type="entry name" value="SET"/>
    <property type="match status" value="1"/>
</dbReference>
<dbReference type="Gene3D" id="1.10.220.160">
    <property type="match status" value="1"/>
</dbReference>
<dbReference type="GO" id="GO:0005634">
    <property type="term" value="C:nucleus"/>
    <property type="evidence" value="ECO:0007669"/>
    <property type="project" value="TreeGrafter"/>
</dbReference>
<evidence type="ECO:0000259" key="6">
    <source>
        <dbReference type="PROSITE" id="PS50865"/>
    </source>
</evidence>
<keyword evidence="9" id="KW-1185">Reference proteome</keyword>
<dbReference type="InterPro" id="IPR046341">
    <property type="entry name" value="SET_dom_sf"/>
</dbReference>
<keyword evidence="2 4" id="KW-0863">Zinc-finger</keyword>
<dbReference type="AlphaFoldDB" id="A0A9Q9EMM9"/>
<evidence type="ECO:0000256" key="2">
    <source>
        <dbReference type="ARBA" id="ARBA00022771"/>
    </source>
</evidence>
<evidence type="ECO:0000259" key="5">
    <source>
        <dbReference type="PROSITE" id="PS50280"/>
    </source>
</evidence>
<dbReference type="CDD" id="cd20071">
    <property type="entry name" value="SET_SMYD"/>
    <property type="match status" value="1"/>
</dbReference>
<evidence type="ECO:0000256" key="3">
    <source>
        <dbReference type="ARBA" id="ARBA00022833"/>
    </source>
</evidence>
<name>A0A9Q9EMM9_9PEZI</name>
<dbReference type="Gene3D" id="6.10.140.2220">
    <property type="match status" value="1"/>
</dbReference>
<proteinExistence type="predicted"/>
<dbReference type="InterPro" id="IPR001214">
    <property type="entry name" value="SET_dom"/>
</dbReference>
<evidence type="ECO:0000259" key="7">
    <source>
        <dbReference type="PROSITE" id="PS51379"/>
    </source>
</evidence>
<feature type="domain" description="SET" evidence="5">
    <location>
        <begin position="3"/>
        <end position="268"/>
    </location>
</feature>
<reference evidence="8" key="1">
    <citation type="submission" date="2022-06" db="EMBL/GenBank/DDBJ databases">
        <title>Complete genome sequences of two strains of the flax pathogen Septoria linicola.</title>
        <authorList>
            <person name="Lapalu N."/>
            <person name="Simon A."/>
            <person name="Demenou B."/>
            <person name="Paumier D."/>
            <person name="Guillot M.-P."/>
            <person name="Gout L."/>
            <person name="Valade R."/>
        </authorList>
    </citation>
    <scope>NUCLEOTIDE SEQUENCE</scope>
    <source>
        <strain evidence="8">SE15195</strain>
    </source>
</reference>
<keyword evidence="3" id="KW-0862">Zinc</keyword>
<dbReference type="SMART" id="SM00317">
    <property type="entry name" value="SET"/>
    <property type="match status" value="1"/>
</dbReference>
<evidence type="ECO:0000313" key="9">
    <source>
        <dbReference type="Proteomes" id="UP001056384"/>
    </source>
</evidence>
<dbReference type="GO" id="GO:0008270">
    <property type="term" value="F:zinc ion binding"/>
    <property type="evidence" value="ECO:0007669"/>
    <property type="project" value="UniProtKB-KW"/>
</dbReference>
<keyword evidence="1" id="KW-0479">Metal-binding</keyword>